<proteinExistence type="predicted"/>
<dbReference type="AlphaFoldDB" id="A0A7W9JEI3"/>
<accession>A0A7W9JEI3</accession>
<dbReference type="EMBL" id="JACHMY010000001">
    <property type="protein sequence ID" value="MBB5840679.1"/>
    <property type="molecule type" value="Genomic_DNA"/>
</dbReference>
<feature type="region of interest" description="Disordered" evidence="1">
    <location>
        <begin position="106"/>
        <end position="125"/>
    </location>
</feature>
<protein>
    <submittedName>
        <fullName evidence="2">Uncharacterized protein</fullName>
    </submittedName>
</protein>
<reference evidence="2 3" key="1">
    <citation type="submission" date="2020-08" db="EMBL/GenBank/DDBJ databases">
        <title>Sequencing the genomes of 1000 actinobacteria strains.</title>
        <authorList>
            <person name="Klenk H.-P."/>
        </authorList>
    </citation>
    <scope>NUCLEOTIDE SEQUENCE [LARGE SCALE GENOMIC DNA]</scope>
    <source>
        <strain evidence="2 3">DSM 28967</strain>
    </source>
</reference>
<evidence type="ECO:0000313" key="3">
    <source>
        <dbReference type="Proteomes" id="UP000549971"/>
    </source>
</evidence>
<dbReference type="Proteomes" id="UP000549971">
    <property type="component" value="Unassembled WGS sequence"/>
</dbReference>
<name>A0A7W9JEI3_9ACTN</name>
<evidence type="ECO:0000313" key="2">
    <source>
        <dbReference type="EMBL" id="MBB5840679.1"/>
    </source>
</evidence>
<organism evidence="2 3">
    <name type="scientific">Kribbella italica</name>
    <dbReference type="NCBI Taxonomy" id="1540520"/>
    <lineage>
        <taxon>Bacteria</taxon>
        <taxon>Bacillati</taxon>
        <taxon>Actinomycetota</taxon>
        <taxon>Actinomycetes</taxon>
        <taxon>Propionibacteriales</taxon>
        <taxon>Kribbellaceae</taxon>
        <taxon>Kribbella</taxon>
    </lineage>
</organism>
<evidence type="ECO:0000256" key="1">
    <source>
        <dbReference type="SAM" id="MobiDB-lite"/>
    </source>
</evidence>
<gene>
    <name evidence="2" type="ORF">HDA39_007413</name>
</gene>
<sequence>MSWAIYALRGPGGVRRLDELPEDYAPPSLGTADEVVEIVREVAPGVDASKRSWLVLQGDDHDVELTIGKGVDVRDLTFYLNDGARSVPLVMEISRRLGVTAYDTESGDFLTEESRPPVPPPLTEEEIKANKPKWWKFGRA</sequence>
<keyword evidence="3" id="KW-1185">Reference proteome</keyword>
<dbReference type="RefSeq" id="WP_184803213.1">
    <property type="nucleotide sequence ID" value="NZ_JACHMY010000001.1"/>
</dbReference>
<comment type="caution">
    <text evidence="2">The sequence shown here is derived from an EMBL/GenBank/DDBJ whole genome shotgun (WGS) entry which is preliminary data.</text>
</comment>